<accession>Q4RND6</accession>
<feature type="non-terminal residue" evidence="3">
    <location>
        <position position="1"/>
    </location>
</feature>
<reference evidence="3" key="2">
    <citation type="submission" date="2004-02" db="EMBL/GenBank/DDBJ databases">
        <authorList>
            <consortium name="Genoscope"/>
            <consortium name="Whitehead Institute Centre for Genome Research"/>
        </authorList>
    </citation>
    <scope>NUCLEOTIDE SEQUENCE</scope>
</reference>
<dbReference type="SMART" id="SM00192">
    <property type="entry name" value="LDLa"/>
    <property type="match status" value="1"/>
</dbReference>
<evidence type="ECO:0000313" key="3">
    <source>
        <dbReference type="EMBL" id="CAG10096.1"/>
    </source>
</evidence>
<protein>
    <submittedName>
        <fullName evidence="3">Chromosome 2 SCAF15014, whole genome shotgun sequence</fullName>
    </submittedName>
</protein>
<dbReference type="PROSITE" id="PS50068">
    <property type="entry name" value="LDLRA_2"/>
    <property type="match status" value="1"/>
</dbReference>
<dbReference type="InterPro" id="IPR036055">
    <property type="entry name" value="LDL_receptor-like_sf"/>
</dbReference>
<dbReference type="FunFam" id="4.10.400.10:FF:000015">
    <property type="entry name" value="Low-density lipoprotein receptor-related protein 1"/>
    <property type="match status" value="1"/>
</dbReference>
<dbReference type="PROSITE" id="PS01209">
    <property type="entry name" value="LDLRA_1"/>
    <property type="match status" value="1"/>
</dbReference>
<evidence type="ECO:0000256" key="1">
    <source>
        <dbReference type="ARBA" id="ARBA00023157"/>
    </source>
</evidence>
<dbReference type="AlphaFoldDB" id="Q4RND6"/>
<reference evidence="3" key="1">
    <citation type="journal article" date="2004" name="Nature">
        <title>Genome duplication in the teleost fish Tetraodon nigroviridis reveals the early vertebrate proto-karyotype.</title>
        <authorList>
            <person name="Jaillon O."/>
            <person name="Aury J.-M."/>
            <person name="Brunet F."/>
            <person name="Petit J.-L."/>
            <person name="Stange-Thomann N."/>
            <person name="Mauceli E."/>
            <person name="Bouneau L."/>
            <person name="Fischer C."/>
            <person name="Ozouf-Costaz C."/>
            <person name="Bernot A."/>
            <person name="Nicaud S."/>
            <person name="Jaffe D."/>
            <person name="Fisher S."/>
            <person name="Lutfalla G."/>
            <person name="Dossat C."/>
            <person name="Segurens B."/>
            <person name="Dasilva C."/>
            <person name="Salanoubat M."/>
            <person name="Levy M."/>
            <person name="Boudet N."/>
            <person name="Castellano S."/>
            <person name="Anthouard V."/>
            <person name="Jubin C."/>
            <person name="Castelli V."/>
            <person name="Katinka M."/>
            <person name="Vacherie B."/>
            <person name="Biemont C."/>
            <person name="Skalli Z."/>
            <person name="Cattolico L."/>
            <person name="Poulain J."/>
            <person name="De Berardinis V."/>
            <person name="Cruaud C."/>
            <person name="Duprat S."/>
            <person name="Brottier P."/>
            <person name="Coutanceau J.-P."/>
            <person name="Gouzy J."/>
            <person name="Parra G."/>
            <person name="Lardier G."/>
            <person name="Chapple C."/>
            <person name="McKernan K.J."/>
            <person name="McEwan P."/>
            <person name="Bosak S."/>
            <person name="Kellis M."/>
            <person name="Volff J.-N."/>
            <person name="Guigo R."/>
            <person name="Zody M.C."/>
            <person name="Mesirov J."/>
            <person name="Lindblad-Toh K."/>
            <person name="Birren B."/>
            <person name="Nusbaum C."/>
            <person name="Kahn D."/>
            <person name="Robinson-Rechavi M."/>
            <person name="Laudet V."/>
            <person name="Schachter V."/>
            <person name="Quetier F."/>
            <person name="Saurin W."/>
            <person name="Scarpelli C."/>
            <person name="Wincker P."/>
            <person name="Lander E.S."/>
            <person name="Weissenbach J."/>
            <person name="Roest Crollius H."/>
        </authorList>
    </citation>
    <scope>NUCLEOTIDE SEQUENCE [LARGE SCALE GENOMIC DNA]</scope>
</reference>
<dbReference type="OrthoDB" id="9990982at2759"/>
<dbReference type="EMBL" id="CAAE01015014">
    <property type="protein sequence ID" value="CAG10096.1"/>
    <property type="molecule type" value="Genomic_DNA"/>
</dbReference>
<name>Q4RND6_TETNG</name>
<dbReference type="CDD" id="cd00112">
    <property type="entry name" value="LDLa"/>
    <property type="match status" value="1"/>
</dbReference>
<sequence length="127" mass="14115">DAILCDIGEFHCRDRKTCVPEAWLCDGEPDCPDDSDETDTICSTGNCCPSATAHIKLWSDVLSTTYSASERRNVFTSTNSATGPETARTASMKEFTVEVRRFLHIPPHPPSESTSNNHCSFYYGNWC</sequence>
<dbReference type="SUPFAM" id="SSF57424">
    <property type="entry name" value="LDL receptor-like module"/>
    <property type="match status" value="1"/>
</dbReference>
<dbReference type="Gene3D" id="4.10.400.10">
    <property type="entry name" value="Low-density Lipoprotein Receptor"/>
    <property type="match status" value="1"/>
</dbReference>
<evidence type="ECO:0000256" key="2">
    <source>
        <dbReference type="PROSITE-ProRule" id="PRU00124"/>
    </source>
</evidence>
<organism evidence="3">
    <name type="scientific">Tetraodon nigroviridis</name>
    <name type="common">Spotted green pufferfish</name>
    <name type="synonym">Chelonodon nigroviridis</name>
    <dbReference type="NCBI Taxonomy" id="99883"/>
    <lineage>
        <taxon>Eukaryota</taxon>
        <taxon>Metazoa</taxon>
        <taxon>Chordata</taxon>
        <taxon>Craniata</taxon>
        <taxon>Vertebrata</taxon>
        <taxon>Euteleostomi</taxon>
        <taxon>Actinopterygii</taxon>
        <taxon>Neopterygii</taxon>
        <taxon>Teleostei</taxon>
        <taxon>Neoteleostei</taxon>
        <taxon>Acanthomorphata</taxon>
        <taxon>Eupercaria</taxon>
        <taxon>Tetraodontiformes</taxon>
        <taxon>Tetradontoidea</taxon>
        <taxon>Tetraodontidae</taxon>
        <taxon>Tetraodon</taxon>
    </lineage>
</organism>
<dbReference type="Pfam" id="PF00057">
    <property type="entry name" value="Ldl_recept_a"/>
    <property type="match status" value="1"/>
</dbReference>
<proteinExistence type="predicted"/>
<comment type="caution">
    <text evidence="2">Lacks conserved residue(s) required for the propagation of feature annotation.</text>
</comment>
<gene>
    <name evidence="3" type="ORF">GSTENG00031599001</name>
</gene>
<dbReference type="InterPro" id="IPR023415">
    <property type="entry name" value="LDLR_class-A_CS"/>
</dbReference>
<dbReference type="KEGG" id="tng:GSTEN00031599G001"/>
<keyword evidence="1" id="KW-1015">Disulfide bond</keyword>
<dbReference type="InterPro" id="IPR002172">
    <property type="entry name" value="LDrepeatLR_classA_rpt"/>
</dbReference>